<organism evidence="11 12">
    <name type="scientific">Actinokineospora guangxiensis</name>
    <dbReference type="NCBI Taxonomy" id="1490288"/>
    <lineage>
        <taxon>Bacteria</taxon>
        <taxon>Bacillati</taxon>
        <taxon>Actinomycetota</taxon>
        <taxon>Actinomycetes</taxon>
        <taxon>Pseudonocardiales</taxon>
        <taxon>Pseudonocardiaceae</taxon>
        <taxon>Actinokineospora</taxon>
    </lineage>
</organism>
<gene>
    <name evidence="11" type="ORF">ACFPM7_20210</name>
</gene>
<evidence type="ECO:0000313" key="11">
    <source>
        <dbReference type="EMBL" id="MFC5289381.1"/>
    </source>
</evidence>
<name>A0ABW0ET44_9PSEU</name>
<comment type="caution">
    <text evidence="11">The sequence shown here is derived from an EMBL/GenBank/DDBJ whole genome shotgun (WGS) entry which is preliminary data.</text>
</comment>
<dbReference type="InterPro" id="IPR050480">
    <property type="entry name" value="CysZ-like"/>
</dbReference>
<dbReference type="Proteomes" id="UP001596157">
    <property type="component" value="Unassembled WGS sequence"/>
</dbReference>
<keyword evidence="8" id="KW-0764">Sulfate transport</keyword>
<comment type="subcellular location">
    <subcellularLocation>
        <location evidence="1">Membrane</location>
        <topology evidence="1">Multi-pass membrane protein</topology>
    </subcellularLocation>
</comment>
<evidence type="ECO:0000256" key="7">
    <source>
        <dbReference type="ARBA" id="ARBA00022989"/>
    </source>
</evidence>
<dbReference type="PANTHER" id="PTHR37468:SF1">
    <property type="entry name" value="SULFATE TRANSPORTER CYSZ"/>
    <property type="match status" value="1"/>
</dbReference>
<evidence type="ECO:0000256" key="1">
    <source>
        <dbReference type="ARBA" id="ARBA00004141"/>
    </source>
</evidence>
<dbReference type="InterPro" id="IPR059112">
    <property type="entry name" value="CysZ/EI24"/>
</dbReference>
<keyword evidence="4" id="KW-0997">Cell inner membrane</keyword>
<evidence type="ECO:0000256" key="9">
    <source>
        <dbReference type="ARBA" id="ARBA00023136"/>
    </source>
</evidence>
<dbReference type="PANTHER" id="PTHR37468">
    <property type="entry name" value="SULFATE TRANSPORTER CYSZ"/>
    <property type="match status" value="1"/>
</dbReference>
<evidence type="ECO:0000256" key="6">
    <source>
        <dbReference type="ARBA" id="ARBA00022692"/>
    </source>
</evidence>
<feature type="transmembrane region" description="Helical" evidence="10">
    <location>
        <begin position="142"/>
        <end position="162"/>
    </location>
</feature>
<evidence type="ECO:0000256" key="10">
    <source>
        <dbReference type="SAM" id="Phobius"/>
    </source>
</evidence>
<protein>
    <submittedName>
        <fullName evidence="11">EI24 domain-containing protein</fullName>
    </submittedName>
</protein>
<sequence>MINAVREFGVGVGLLARGFRLVLSSGSMLVKGAVPALLASLVLFGGLVALAINIADLVTWMTPFADEWSQTWQTILRVGAGISVGVLAVAVSMLLFSALALILGGPFYESIAEEVEDKELGGVPSAQEIGWAKAAWMGLRDAVLLIVRVILWGIVLFALGFIPVLGQTVVPVLAILVGAWLLAIELTAIPFVRRGATLKERRRALKRKRAMTLGFATPVYLLCLVPLAALVVFPAAMAAGTLLAHRTVEGQGFRASAPTTV</sequence>
<keyword evidence="6 10" id="KW-0812">Transmembrane</keyword>
<dbReference type="Pfam" id="PF07264">
    <property type="entry name" value="EI24"/>
    <property type="match status" value="1"/>
</dbReference>
<feature type="transmembrane region" description="Helical" evidence="10">
    <location>
        <begin position="75"/>
        <end position="103"/>
    </location>
</feature>
<evidence type="ECO:0000256" key="4">
    <source>
        <dbReference type="ARBA" id="ARBA00022519"/>
    </source>
</evidence>
<feature type="transmembrane region" description="Helical" evidence="10">
    <location>
        <begin position="33"/>
        <end position="55"/>
    </location>
</feature>
<dbReference type="EMBL" id="JBHSKF010000011">
    <property type="protein sequence ID" value="MFC5289381.1"/>
    <property type="molecule type" value="Genomic_DNA"/>
</dbReference>
<keyword evidence="5" id="KW-0028">Amino-acid biosynthesis</keyword>
<keyword evidence="12" id="KW-1185">Reference proteome</keyword>
<keyword evidence="3" id="KW-1003">Cell membrane</keyword>
<keyword evidence="2" id="KW-0813">Transport</keyword>
<evidence type="ECO:0000256" key="5">
    <source>
        <dbReference type="ARBA" id="ARBA00022605"/>
    </source>
</evidence>
<dbReference type="RefSeq" id="WP_378249231.1">
    <property type="nucleotide sequence ID" value="NZ_JBHSKF010000011.1"/>
</dbReference>
<feature type="transmembrane region" description="Helical" evidence="10">
    <location>
        <begin position="213"/>
        <end position="236"/>
    </location>
</feature>
<evidence type="ECO:0000256" key="3">
    <source>
        <dbReference type="ARBA" id="ARBA00022475"/>
    </source>
</evidence>
<keyword evidence="7 10" id="KW-1133">Transmembrane helix</keyword>
<keyword evidence="9 10" id="KW-0472">Membrane</keyword>
<reference evidence="12" key="1">
    <citation type="journal article" date="2019" name="Int. J. Syst. Evol. Microbiol.">
        <title>The Global Catalogue of Microorganisms (GCM) 10K type strain sequencing project: providing services to taxonomists for standard genome sequencing and annotation.</title>
        <authorList>
            <consortium name="The Broad Institute Genomics Platform"/>
            <consortium name="The Broad Institute Genome Sequencing Center for Infectious Disease"/>
            <person name="Wu L."/>
            <person name="Ma J."/>
        </authorList>
    </citation>
    <scope>NUCLEOTIDE SEQUENCE [LARGE SCALE GENOMIC DNA]</scope>
    <source>
        <strain evidence="12">CCUG 59778</strain>
    </source>
</reference>
<evidence type="ECO:0000256" key="2">
    <source>
        <dbReference type="ARBA" id="ARBA00022448"/>
    </source>
</evidence>
<proteinExistence type="predicted"/>
<evidence type="ECO:0000313" key="12">
    <source>
        <dbReference type="Proteomes" id="UP001596157"/>
    </source>
</evidence>
<accession>A0ABW0ET44</accession>
<feature type="transmembrane region" description="Helical" evidence="10">
    <location>
        <begin position="168"/>
        <end position="192"/>
    </location>
</feature>
<evidence type="ECO:0000256" key="8">
    <source>
        <dbReference type="ARBA" id="ARBA00023032"/>
    </source>
</evidence>